<evidence type="ECO:0000313" key="1">
    <source>
        <dbReference type="EMBL" id="DAE20174.1"/>
    </source>
</evidence>
<organism evidence="1">
    <name type="scientific">CrAss-like virus sp. ctYsL76</name>
    <dbReference type="NCBI Taxonomy" id="2826826"/>
    <lineage>
        <taxon>Viruses</taxon>
        <taxon>Duplodnaviria</taxon>
        <taxon>Heunggongvirae</taxon>
        <taxon>Uroviricota</taxon>
        <taxon>Caudoviricetes</taxon>
        <taxon>Crassvirales</taxon>
    </lineage>
</organism>
<sequence>MDEHIRYQPSFCYTHWLKMNRLQNMHKVMD</sequence>
<protein>
    <submittedName>
        <fullName evidence="1">Uncharacterized protein</fullName>
    </submittedName>
</protein>
<reference evidence="1" key="1">
    <citation type="journal article" date="2021" name="Proc. Natl. Acad. Sci. U.S.A.">
        <title>A Catalog of Tens of Thousands of Viruses from Human Metagenomes Reveals Hidden Associations with Chronic Diseases.</title>
        <authorList>
            <person name="Tisza M.J."/>
            <person name="Buck C.B."/>
        </authorList>
    </citation>
    <scope>NUCLEOTIDE SEQUENCE</scope>
    <source>
        <strain evidence="1">CtYsL76</strain>
    </source>
</reference>
<dbReference type="EMBL" id="BK015689">
    <property type="protein sequence ID" value="DAE20174.1"/>
    <property type="molecule type" value="Genomic_DNA"/>
</dbReference>
<proteinExistence type="predicted"/>
<name>A0A8S5QLN4_9CAUD</name>
<accession>A0A8S5QLN4</accession>